<feature type="compositionally biased region" description="Low complexity" evidence="2">
    <location>
        <begin position="339"/>
        <end position="349"/>
    </location>
</feature>
<dbReference type="Pfam" id="PF07223">
    <property type="entry name" value="DUF1421"/>
    <property type="match status" value="1"/>
</dbReference>
<gene>
    <name evidence="4" type="ORF">CURHAP_LOCUS10190</name>
</gene>
<reference evidence="4 5" key="1">
    <citation type="submission" date="2020-05" db="EMBL/GenBank/DDBJ databases">
        <authorList>
            <person name="Campoy J."/>
            <person name="Schneeberger K."/>
            <person name="Spophaly S."/>
        </authorList>
    </citation>
    <scope>NUCLEOTIDE SEQUENCE [LARGE SCALE GENOMIC DNA]</scope>
    <source>
        <strain evidence="4">PruArmRojPasFocal</strain>
    </source>
</reference>
<feature type="compositionally biased region" description="Polar residues" evidence="2">
    <location>
        <begin position="86"/>
        <end position="98"/>
    </location>
</feature>
<evidence type="ECO:0000259" key="3">
    <source>
        <dbReference type="Pfam" id="PF07223"/>
    </source>
</evidence>
<sequence length="583" mass="62852">MTTTSFLDKQIMDLSQGSSQQNDFIGLMNHPQEVEQQVGYGNGLSKKDKILSNYFQSISPIIGSSFQSPNIDAKHNLGGGGEGSTRAWNSSESKSNTTSPIRVINLPQNLTLYLSLSIQLPASAGVKCFNYGSLDSIKPSELILEKDQNVPDATIVSEIDRTMKKHVDSLLHVLEGVSEKLTQLESRTRHLENSVDDLKISVGNNHGNTDGKMRQLENVLRDVQTGIQVLKDKQAIVETQLQLGKTQVSNSKLDTQSQVSGQTVASESTQARQQPPHPVNLPSSLPAVSPPNAPPQPMFQSVLPLVPPPNQFSQNQIPPVPQRDPYFPAPGQTQEAPNQQYQLPPSQQSLPPPTAAPHQQFQPTTQPQHSQPPPQLPQQHPSLAPVNPSQLRPTLGHHAEEAPYVPSLSYPPNLPQPPYQTPSGLSPSQQYYGPGSHAYEPLSSKSSIGFSSGYGPASALGETYHYGGSLQDDSSSMKPRMPSSATAHSGGIGYPQLPVARVLPHASPASSRVGGSSGSAGTGNKVPIDDVIDHVTTMGFPRDHVRATIRKLTDNGQAVDVNVVLDKLMNDGEVQPPRGWFGR</sequence>
<dbReference type="EMBL" id="CAEKDK010000001">
    <property type="protein sequence ID" value="CAB4267480.1"/>
    <property type="molecule type" value="Genomic_DNA"/>
</dbReference>
<dbReference type="PANTHER" id="PTHR31805:SF14">
    <property type="entry name" value="RECEPTOR-LIKE KINASE, PUTATIVE (DUF1421)-RELATED"/>
    <property type="match status" value="1"/>
</dbReference>
<keyword evidence="1" id="KW-0175">Coiled coil</keyword>
<feature type="domain" description="DUF1421" evidence="3">
    <location>
        <begin position="528"/>
        <end position="571"/>
    </location>
</feature>
<evidence type="ECO:0000256" key="2">
    <source>
        <dbReference type="SAM" id="MobiDB-lite"/>
    </source>
</evidence>
<accession>A0A6J5TTX7</accession>
<feature type="coiled-coil region" evidence="1">
    <location>
        <begin position="174"/>
        <end position="233"/>
    </location>
</feature>
<evidence type="ECO:0000313" key="4">
    <source>
        <dbReference type="EMBL" id="CAB4267480.1"/>
    </source>
</evidence>
<proteinExistence type="predicted"/>
<feature type="region of interest" description="Disordered" evidence="2">
    <location>
        <begin position="246"/>
        <end position="438"/>
    </location>
</feature>
<feature type="region of interest" description="Disordered" evidence="2">
    <location>
        <begin position="72"/>
        <end position="98"/>
    </location>
</feature>
<name>A0A6J5TTX7_PRUAR</name>
<feature type="region of interest" description="Disordered" evidence="2">
    <location>
        <begin position="506"/>
        <end position="526"/>
    </location>
</feature>
<feature type="region of interest" description="Disordered" evidence="2">
    <location>
        <begin position="470"/>
        <end position="493"/>
    </location>
</feature>
<organism evidence="4 5">
    <name type="scientific">Prunus armeniaca</name>
    <name type="common">Apricot</name>
    <name type="synonym">Armeniaca vulgaris</name>
    <dbReference type="NCBI Taxonomy" id="36596"/>
    <lineage>
        <taxon>Eukaryota</taxon>
        <taxon>Viridiplantae</taxon>
        <taxon>Streptophyta</taxon>
        <taxon>Embryophyta</taxon>
        <taxon>Tracheophyta</taxon>
        <taxon>Spermatophyta</taxon>
        <taxon>Magnoliopsida</taxon>
        <taxon>eudicotyledons</taxon>
        <taxon>Gunneridae</taxon>
        <taxon>Pentapetalae</taxon>
        <taxon>rosids</taxon>
        <taxon>fabids</taxon>
        <taxon>Rosales</taxon>
        <taxon>Rosaceae</taxon>
        <taxon>Amygdaloideae</taxon>
        <taxon>Amygdaleae</taxon>
        <taxon>Prunus</taxon>
    </lineage>
</organism>
<evidence type="ECO:0000313" key="5">
    <source>
        <dbReference type="Proteomes" id="UP000507222"/>
    </source>
</evidence>
<protein>
    <recommendedName>
        <fullName evidence="3">DUF1421 domain-containing protein</fullName>
    </recommendedName>
</protein>
<evidence type="ECO:0000256" key="1">
    <source>
        <dbReference type="SAM" id="Coils"/>
    </source>
</evidence>
<dbReference type="PANTHER" id="PTHR31805">
    <property type="entry name" value="RECEPTOR-LIKE KINASE, PUTATIVE (DUF1421)-RELATED"/>
    <property type="match status" value="1"/>
</dbReference>
<feature type="compositionally biased region" description="Pro residues" evidence="2">
    <location>
        <begin position="288"/>
        <end position="297"/>
    </location>
</feature>
<feature type="compositionally biased region" description="Polar residues" evidence="2">
    <location>
        <begin position="471"/>
        <end position="487"/>
    </location>
</feature>
<dbReference type="InterPro" id="IPR010820">
    <property type="entry name" value="DUF1421"/>
</dbReference>
<feature type="compositionally biased region" description="Polar residues" evidence="2">
    <location>
        <begin position="246"/>
        <end position="273"/>
    </location>
</feature>
<feature type="compositionally biased region" description="Low complexity" evidence="2">
    <location>
        <begin position="356"/>
        <end position="369"/>
    </location>
</feature>
<dbReference type="AlphaFoldDB" id="A0A6J5TTX7"/>
<dbReference type="Proteomes" id="UP000507222">
    <property type="component" value="Unassembled WGS sequence"/>
</dbReference>